<comment type="caution">
    <text evidence="1">The sequence shown here is derived from an EMBL/GenBank/DDBJ whole genome shotgun (WGS) entry which is preliminary data.</text>
</comment>
<gene>
    <name evidence="1" type="ORF">HMPREF0908_1844</name>
</gene>
<reference evidence="1 2" key="1">
    <citation type="submission" date="2009-04" db="EMBL/GenBank/DDBJ databases">
        <authorList>
            <person name="Qin X."/>
            <person name="Bachman B."/>
            <person name="Battles P."/>
            <person name="Bell A."/>
            <person name="Bess C."/>
            <person name="Bickham C."/>
            <person name="Chaboub L."/>
            <person name="Chen D."/>
            <person name="Coyle M."/>
            <person name="Deiros D.R."/>
            <person name="Dinh H."/>
            <person name="Forbes L."/>
            <person name="Fowler G."/>
            <person name="Francisco L."/>
            <person name="Fu Q."/>
            <person name="Gubbala S."/>
            <person name="Hale W."/>
            <person name="Han Y."/>
            <person name="Hemphill L."/>
            <person name="Highlander S.K."/>
            <person name="Hirani K."/>
            <person name="Hogues M."/>
            <person name="Jackson L."/>
            <person name="Jakkamsetti A."/>
            <person name="Javaid M."/>
            <person name="Jiang H."/>
            <person name="Korchina V."/>
            <person name="Kovar C."/>
            <person name="Lara F."/>
            <person name="Lee S."/>
            <person name="Mata R."/>
            <person name="Mathew T."/>
            <person name="Moen C."/>
            <person name="Morales K."/>
            <person name="Munidasa M."/>
            <person name="Nazareth L."/>
            <person name="Ngo R."/>
            <person name="Nguyen L."/>
            <person name="Okwuonu G."/>
            <person name="Ongeri F."/>
            <person name="Patil S."/>
            <person name="Petrosino J."/>
            <person name="Pham C."/>
            <person name="Pham P."/>
            <person name="Pu L.-L."/>
            <person name="Puazo M."/>
            <person name="Raj R."/>
            <person name="Reid J."/>
            <person name="Rouhana J."/>
            <person name="Saada N."/>
            <person name="Shang Y."/>
            <person name="Simmons D."/>
            <person name="Thornton R."/>
            <person name="Warren J."/>
            <person name="Weissenberger G."/>
            <person name="Zhang J."/>
            <person name="Zhang L."/>
            <person name="Zhou C."/>
            <person name="Zhu D."/>
            <person name="Muzny D."/>
            <person name="Worley K."/>
            <person name="Gibbs R."/>
        </authorList>
    </citation>
    <scope>NUCLEOTIDE SEQUENCE [LARGE SCALE GENOMIC DNA]</scope>
    <source>
        <strain evidence="1 2">ATCC 43531</strain>
    </source>
</reference>
<dbReference type="InterPro" id="IPR038573">
    <property type="entry name" value="BrnT_sf"/>
</dbReference>
<dbReference type="STRING" id="638302.HMPREF0908_1844"/>
<proteinExistence type="predicted"/>
<evidence type="ECO:0000313" key="1">
    <source>
        <dbReference type="EMBL" id="EEQ47817.1"/>
    </source>
</evidence>
<organism evidence="1 2">
    <name type="scientific">Selenomonas flueggei ATCC 43531</name>
    <dbReference type="NCBI Taxonomy" id="638302"/>
    <lineage>
        <taxon>Bacteria</taxon>
        <taxon>Bacillati</taxon>
        <taxon>Bacillota</taxon>
        <taxon>Negativicutes</taxon>
        <taxon>Selenomonadales</taxon>
        <taxon>Selenomonadaceae</taxon>
        <taxon>Selenomonas</taxon>
    </lineage>
</organism>
<dbReference type="Proteomes" id="UP000005309">
    <property type="component" value="Unassembled WGS sequence"/>
</dbReference>
<dbReference type="AlphaFoldDB" id="C4V5Q0"/>
<dbReference type="EMBL" id="ACLA01000032">
    <property type="protein sequence ID" value="EEQ47817.1"/>
    <property type="molecule type" value="Genomic_DNA"/>
</dbReference>
<evidence type="ECO:0008006" key="3">
    <source>
        <dbReference type="Google" id="ProtNLM"/>
    </source>
</evidence>
<dbReference type="RefSeq" id="WP_006690971.1">
    <property type="nucleotide sequence ID" value="NZ_GG694008.1"/>
</dbReference>
<protein>
    <recommendedName>
        <fullName evidence="3">Toxin-antitoxin system, toxin component</fullName>
    </recommendedName>
</protein>
<sequence length="101" mass="11766">MADAKIKIGAFLLEWDTEKEKINRRKHGISFETAGRIFLDANRIEYYDIMHSTGEDRFVTIGMVDGLLSVVYTERENDILRLISARKATEKERRAYERGIL</sequence>
<dbReference type="Gene3D" id="3.10.450.530">
    <property type="entry name" value="Ribonuclease toxin, BrnT, of type II toxin-antitoxin system"/>
    <property type="match status" value="1"/>
</dbReference>
<evidence type="ECO:0000313" key="2">
    <source>
        <dbReference type="Proteomes" id="UP000005309"/>
    </source>
</evidence>
<keyword evidence="2" id="KW-1185">Reference proteome</keyword>
<dbReference type="eggNOG" id="COG2929">
    <property type="taxonomic scope" value="Bacteria"/>
</dbReference>
<dbReference type="HOGENOM" id="CLU_149290_1_1_9"/>
<accession>C4V5Q0</accession>
<dbReference type="InterPro" id="IPR007460">
    <property type="entry name" value="BrnT_toxin"/>
</dbReference>
<name>C4V5Q0_9FIRM</name>
<dbReference type="Pfam" id="PF04365">
    <property type="entry name" value="BrnT_toxin"/>
    <property type="match status" value="1"/>
</dbReference>